<comment type="subcellular location">
    <subcellularLocation>
        <location evidence="1">Nucleus</location>
    </subcellularLocation>
</comment>
<proteinExistence type="predicted"/>
<dbReference type="GO" id="GO:0045944">
    <property type="term" value="P:positive regulation of transcription by RNA polymerase II"/>
    <property type="evidence" value="ECO:0007669"/>
    <property type="project" value="TreeGrafter"/>
</dbReference>
<dbReference type="Pfam" id="PF11951">
    <property type="entry name" value="Fungal_trans_2"/>
    <property type="match status" value="1"/>
</dbReference>
<keyword evidence="2" id="KW-0539">Nucleus</keyword>
<dbReference type="EMBL" id="LMYN01000322">
    <property type="protein sequence ID" value="KRZ98349.1"/>
    <property type="molecule type" value="Genomic_DNA"/>
</dbReference>
<sequence>MNWEIGHKSYMWLIAIHESFDLLDDGNRNFDIILSPEEQQVEDLNEDVNNNSSGKELMHKSMLNEEWINELIMPPYFYSGLNLSLDNQGLHFLEFFEMKVSKLITVGPQSSNYLLKTFIPLAVSSEPIQYALASWGGMFVDGKRNIHNYQVYMVKASKLLLMNYDMSTALSKNDFFVVLGFFLIAMSIEICSGDVSRWKSFLEQCKNLIIRQGGIIKILHDFQFSNDIKWMISNLQFHDILSSDTYLHGSILMDEYKTVFRTGKLLETDNYGIDPFQGCNQPIYLLLGDIASENIIIKQKNKQLQADLYKLRDDKSNKPTSFESCNSFNSKLRITYYEYVNSRVKYLREQVEKCQPHDLRLSQDLSQNELDAHLDLFELIKYSCELLLLQMEMVPPSSYKVQTILMYSLVKIDRIVDTRMIPCLGFPLLMCGMVAYKEEDQEYMRKQIEKLMKTYCVGNMEKIYCIIKEAWKKNTDGNFCFDWAEIATEKGWLLFSC</sequence>
<dbReference type="GO" id="GO:0000976">
    <property type="term" value="F:transcription cis-regulatory region binding"/>
    <property type="evidence" value="ECO:0007669"/>
    <property type="project" value="TreeGrafter"/>
</dbReference>
<reference evidence="3 4" key="1">
    <citation type="submission" date="2015-11" db="EMBL/GenBank/DDBJ databases">
        <title>The genome of Debaryomyces fabryi.</title>
        <authorList>
            <person name="Tafer H."/>
            <person name="Lopandic K."/>
        </authorList>
    </citation>
    <scope>NUCLEOTIDE SEQUENCE [LARGE SCALE GENOMIC DNA]</scope>
    <source>
        <strain evidence="3 4">CBS 789</strain>
    </source>
</reference>
<dbReference type="RefSeq" id="XP_015464452.1">
    <property type="nucleotide sequence ID" value="XM_015614721.1"/>
</dbReference>
<organism evidence="3 4">
    <name type="scientific">Debaryomyces fabryi</name>
    <dbReference type="NCBI Taxonomy" id="58627"/>
    <lineage>
        <taxon>Eukaryota</taxon>
        <taxon>Fungi</taxon>
        <taxon>Dikarya</taxon>
        <taxon>Ascomycota</taxon>
        <taxon>Saccharomycotina</taxon>
        <taxon>Pichiomycetes</taxon>
        <taxon>Debaryomycetaceae</taxon>
        <taxon>Debaryomyces</taxon>
    </lineage>
</organism>
<dbReference type="GeneID" id="26842901"/>
<dbReference type="InterPro" id="IPR021858">
    <property type="entry name" value="Fun_TF"/>
</dbReference>
<dbReference type="AlphaFoldDB" id="A0A0V1PQ35"/>
<evidence type="ECO:0000256" key="2">
    <source>
        <dbReference type="ARBA" id="ARBA00023242"/>
    </source>
</evidence>
<evidence type="ECO:0000313" key="3">
    <source>
        <dbReference type="EMBL" id="KRZ98349.1"/>
    </source>
</evidence>
<dbReference type="PANTHER" id="PTHR37534">
    <property type="entry name" value="TRANSCRIPTIONAL ACTIVATOR PROTEIN UGA3"/>
    <property type="match status" value="1"/>
</dbReference>
<keyword evidence="4" id="KW-1185">Reference proteome</keyword>
<comment type="caution">
    <text evidence="3">The sequence shown here is derived from an EMBL/GenBank/DDBJ whole genome shotgun (WGS) entry which is preliminary data.</text>
</comment>
<evidence type="ECO:0000313" key="4">
    <source>
        <dbReference type="Proteomes" id="UP000054251"/>
    </source>
</evidence>
<dbReference type="Proteomes" id="UP000054251">
    <property type="component" value="Unassembled WGS sequence"/>
</dbReference>
<accession>A0A0V1PQ35</accession>
<name>A0A0V1PQ35_9ASCO</name>
<protein>
    <submittedName>
        <fullName evidence="3">Uncharacterized protein</fullName>
    </submittedName>
</protein>
<dbReference type="OrthoDB" id="5419315at2759"/>
<dbReference type="PANTHER" id="PTHR37534:SF7">
    <property type="entry name" value="TRANSCRIPTIONAL ACTIVATOR PROTEIN UGA3"/>
    <property type="match status" value="1"/>
</dbReference>
<dbReference type="GO" id="GO:0005634">
    <property type="term" value="C:nucleus"/>
    <property type="evidence" value="ECO:0007669"/>
    <property type="project" value="UniProtKB-SubCell"/>
</dbReference>
<evidence type="ECO:0000256" key="1">
    <source>
        <dbReference type="ARBA" id="ARBA00004123"/>
    </source>
</evidence>
<gene>
    <name evidence="3" type="ORF">AC631_05892</name>
</gene>
<dbReference type="GO" id="GO:0003700">
    <property type="term" value="F:DNA-binding transcription factor activity"/>
    <property type="evidence" value="ECO:0007669"/>
    <property type="project" value="TreeGrafter"/>
</dbReference>